<feature type="chain" id="PRO_5027121379" evidence="2">
    <location>
        <begin position="26"/>
        <end position="131"/>
    </location>
</feature>
<dbReference type="KEGG" id="merd:EB233_23465"/>
<feature type="domain" description="Thioredoxin" evidence="3">
    <location>
        <begin position="7"/>
        <end position="131"/>
    </location>
</feature>
<dbReference type="InterPro" id="IPR050620">
    <property type="entry name" value="Thioredoxin_H-type-like"/>
</dbReference>
<dbReference type="GO" id="GO:0015036">
    <property type="term" value="F:disulfide oxidoreductase activity"/>
    <property type="evidence" value="ECO:0007669"/>
    <property type="project" value="UniProtKB-ARBA"/>
</dbReference>
<evidence type="ECO:0000313" key="5">
    <source>
        <dbReference type="Proteomes" id="UP000503339"/>
    </source>
</evidence>
<dbReference type="PANTHER" id="PTHR10438:SF468">
    <property type="entry name" value="THIOREDOXIN-1-RELATED"/>
    <property type="match status" value="1"/>
</dbReference>
<reference evidence="4 5" key="1">
    <citation type="submission" date="2018-10" db="EMBL/GenBank/DDBJ databases">
        <authorList>
            <person name="Perry B.J."/>
            <person name="Sullivan J.T."/>
            <person name="Murphy R.J.T."/>
            <person name="Ramsay J.P."/>
            <person name="Ronson C.W."/>
        </authorList>
    </citation>
    <scope>NUCLEOTIDE SEQUENCE [LARGE SCALE GENOMIC DNA]</scope>
    <source>
        <strain evidence="4 5">NZP2014</strain>
    </source>
</reference>
<dbReference type="AlphaFoldDB" id="A0A6M7UQ02"/>
<evidence type="ECO:0000313" key="4">
    <source>
        <dbReference type="EMBL" id="QKC78090.1"/>
    </source>
</evidence>
<protein>
    <submittedName>
        <fullName evidence="4">Thioredoxin</fullName>
    </submittedName>
</protein>
<keyword evidence="1" id="KW-0676">Redox-active center</keyword>
<dbReference type="PROSITE" id="PS51257">
    <property type="entry name" value="PROKAR_LIPOPROTEIN"/>
    <property type="match status" value="1"/>
</dbReference>
<name>A0A6M7UQ02_9HYPH</name>
<accession>A0A6M7UQ02</accession>
<dbReference type="PANTHER" id="PTHR10438">
    <property type="entry name" value="THIOREDOXIN"/>
    <property type="match status" value="1"/>
</dbReference>
<dbReference type="InterPro" id="IPR013766">
    <property type="entry name" value="Thioredoxin_domain"/>
</dbReference>
<organism evidence="4 5">
    <name type="scientific">Mesorhizobium erdmanii</name>
    <dbReference type="NCBI Taxonomy" id="1777866"/>
    <lineage>
        <taxon>Bacteria</taxon>
        <taxon>Pseudomonadati</taxon>
        <taxon>Pseudomonadota</taxon>
        <taxon>Alphaproteobacteria</taxon>
        <taxon>Hyphomicrobiales</taxon>
        <taxon>Phyllobacteriaceae</taxon>
        <taxon>Mesorhizobium</taxon>
    </lineage>
</organism>
<keyword evidence="2" id="KW-0732">Signal</keyword>
<dbReference type="Proteomes" id="UP000503339">
    <property type="component" value="Chromosome"/>
</dbReference>
<dbReference type="PROSITE" id="PS51352">
    <property type="entry name" value="THIOREDOXIN_2"/>
    <property type="match status" value="1"/>
</dbReference>
<dbReference type="CDD" id="cd02947">
    <property type="entry name" value="TRX_family"/>
    <property type="match status" value="1"/>
</dbReference>
<dbReference type="Gene3D" id="3.40.30.10">
    <property type="entry name" value="Glutaredoxin"/>
    <property type="match status" value="1"/>
</dbReference>
<dbReference type="InterPro" id="IPR036249">
    <property type="entry name" value="Thioredoxin-like_sf"/>
</dbReference>
<evidence type="ECO:0000256" key="1">
    <source>
        <dbReference type="ARBA" id="ARBA00023284"/>
    </source>
</evidence>
<keyword evidence="5" id="KW-1185">Reference proteome</keyword>
<dbReference type="PROSITE" id="PS00194">
    <property type="entry name" value="THIOREDOXIN_1"/>
    <property type="match status" value="1"/>
</dbReference>
<proteinExistence type="predicted"/>
<gene>
    <name evidence="4" type="ORF">EB233_23465</name>
</gene>
<dbReference type="InterPro" id="IPR017937">
    <property type="entry name" value="Thioredoxin_CS"/>
</dbReference>
<feature type="signal peptide" evidence="2">
    <location>
        <begin position="1"/>
        <end position="25"/>
    </location>
</feature>
<evidence type="ECO:0000259" key="3">
    <source>
        <dbReference type="PROSITE" id="PS51352"/>
    </source>
</evidence>
<sequence>MFDRRIFLIALAAVSSIACAPAALAAEHMAYTQQAFDAAQKAGKPILVEITASWCPTCKAQKQVLGQLLPMAEHADLAVFEVDFDRQKDIVRAFGAQMQSTLITYKGTKEVGRLVGVTQADSIKQLLDTTI</sequence>
<dbReference type="SUPFAM" id="SSF52833">
    <property type="entry name" value="Thioredoxin-like"/>
    <property type="match status" value="1"/>
</dbReference>
<evidence type="ECO:0000256" key="2">
    <source>
        <dbReference type="SAM" id="SignalP"/>
    </source>
</evidence>
<dbReference type="EMBL" id="CP033361">
    <property type="protein sequence ID" value="QKC78090.1"/>
    <property type="molecule type" value="Genomic_DNA"/>
</dbReference>
<dbReference type="Pfam" id="PF00085">
    <property type="entry name" value="Thioredoxin"/>
    <property type="match status" value="1"/>
</dbReference>